<comment type="caution">
    <text evidence="6">The sequence shown here is derived from an EMBL/GenBank/DDBJ whole genome shotgun (WGS) entry which is preliminary data.</text>
</comment>
<keyword evidence="3" id="KW-0274">FAD</keyword>
<keyword evidence="4" id="KW-0560">Oxidoreductase</keyword>
<dbReference type="SUPFAM" id="SSF51905">
    <property type="entry name" value="FAD/NAD(P)-binding domain"/>
    <property type="match status" value="1"/>
</dbReference>
<name>A0A151GQF9_DRECN</name>
<dbReference type="InterPro" id="IPR036188">
    <property type="entry name" value="FAD/NAD-bd_sf"/>
</dbReference>
<dbReference type="PRINTS" id="PR00469">
    <property type="entry name" value="PNDRDTASEII"/>
</dbReference>
<sequence length="369" mass="39488">MAKKVVVVVGASLGGLAVTHRLLKDTLPHEPDLRVNSHFYWNIASVRAVVPGAVEDDAILQAIEPGLAQYPDDSVEFVVGTAVRLHAGAKVLVVKMPDLVDRNVHYDYLVLATGANPSDGTMPWKAAGTYEECLDTLHTAASRVEAASSVVVAGGGPTGVELAAEIKYHYRAKRVVLLHAGETLVGGDPSAASVERELAKLGVDVRKGVKALETDSKRPDGKTLVTLSDGDELLTDYYMPTVGLVPNTKFLPTELLTPSHYVDVDECMRVRGAEDMWAVGDVVSKPRAGLLFTEAQAAGVVKNITLALLGKRQQVVKGPPVDVFLCTIGRERGVGRVGCVHVPSLLVWALKGRTLATERTAKYVNGTMW</sequence>
<accession>A0A151GQF9</accession>
<organism evidence="6 7">
    <name type="scientific">Drechmeria coniospora</name>
    <name type="common">Nematophagous fungus</name>
    <name type="synonym">Meria coniospora</name>
    <dbReference type="NCBI Taxonomy" id="98403"/>
    <lineage>
        <taxon>Eukaryota</taxon>
        <taxon>Fungi</taxon>
        <taxon>Dikarya</taxon>
        <taxon>Ascomycota</taxon>
        <taxon>Pezizomycotina</taxon>
        <taxon>Sordariomycetes</taxon>
        <taxon>Hypocreomycetidae</taxon>
        <taxon>Hypocreales</taxon>
        <taxon>Ophiocordycipitaceae</taxon>
        <taxon>Drechmeria</taxon>
    </lineage>
</organism>
<comment type="similarity">
    <text evidence="1">Belongs to the FAD-dependent oxidoreductase family.</text>
</comment>
<dbReference type="InterPro" id="IPR023753">
    <property type="entry name" value="FAD/NAD-binding_dom"/>
</dbReference>
<keyword evidence="7" id="KW-1185">Reference proteome</keyword>
<dbReference type="AlphaFoldDB" id="A0A151GQF9"/>
<dbReference type="PRINTS" id="PR00368">
    <property type="entry name" value="FADPNR"/>
</dbReference>
<gene>
    <name evidence="6" type="ORF">DCS_00477</name>
</gene>
<dbReference type="PANTHER" id="PTHR43735:SF3">
    <property type="entry name" value="FERROPTOSIS SUPPRESSOR PROTEIN 1"/>
    <property type="match status" value="1"/>
</dbReference>
<dbReference type="GO" id="GO:0050660">
    <property type="term" value="F:flavin adenine dinucleotide binding"/>
    <property type="evidence" value="ECO:0007669"/>
    <property type="project" value="TreeGrafter"/>
</dbReference>
<dbReference type="InParanoid" id="A0A151GQF9"/>
<evidence type="ECO:0000256" key="1">
    <source>
        <dbReference type="ARBA" id="ARBA00006442"/>
    </source>
</evidence>
<dbReference type="GO" id="GO:0004174">
    <property type="term" value="F:electron-transferring-flavoprotein dehydrogenase activity"/>
    <property type="evidence" value="ECO:0007669"/>
    <property type="project" value="TreeGrafter"/>
</dbReference>
<proteinExistence type="inferred from homology"/>
<reference evidence="6 7" key="1">
    <citation type="journal article" date="2016" name="Sci. Rep.">
        <title>Insights into Adaptations to a Near-Obligate Nematode Endoparasitic Lifestyle from the Finished Genome of Drechmeria coniospora.</title>
        <authorList>
            <person name="Zhang L."/>
            <person name="Zhou Z."/>
            <person name="Guo Q."/>
            <person name="Fokkens L."/>
            <person name="Miskei M."/>
            <person name="Pocsi I."/>
            <person name="Zhang W."/>
            <person name="Chen M."/>
            <person name="Wang L."/>
            <person name="Sun Y."/>
            <person name="Donzelli B.G."/>
            <person name="Gibson D.M."/>
            <person name="Nelson D.R."/>
            <person name="Luo J.G."/>
            <person name="Rep M."/>
            <person name="Liu H."/>
            <person name="Yang S."/>
            <person name="Wang J."/>
            <person name="Krasnoff S.B."/>
            <person name="Xu Y."/>
            <person name="Molnar I."/>
            <person name="Lin M."/>
        </authorList>
    </citation>
    <scope>NUCLEOTIDE SEQUENCE [LARGE SCALE GENOMIC DNA]</scope>
    <source>
        <strain evidence="6 7">ARSEF 6962</strain>
    </source>
</reference>
<dbReference type="Pfam" id="PF07992">
    <property type="entry name" value="Pyr_redox_2"/>
    <property type="match status" value="1"/>
</dbReference>
<evidence type="ECO:0000313" key="6">
    <source>
        <dbReference type="EMBL" id="KYK59347.1"/>
    </source>
</evidence>
<dbReference type="FunCoup" id="A0A151GQF9">
    <property type="interactions" value="350"/>
</dbReference>
<protein>
    <submittedName>
        <fullName evidence="6">Apoptosis-inducing factor</fullName>
    </submittedName>
</protein>
<dbReference type="GO" id="GO:0005737">
    <property type="term" value="C:cytoplasm"/>
    <property type="evidence" value="ECO:0007669"/>
    <property type="project" value="TreeGrafter"/>
</dbReference>
<dbReference type="Gene3D" id="3.50.50.100">
    <property type="match status" value="1"/>
</dbReference>
<dbReference type="RefSeq" id="XP_040658699.1">
    <property type="nucleotide sequence ID" value="XM_040797816.1"/>
</dbReference>
<keyword evidence="2" id="KW-0285">Flavoprotein</keyword>
<dbReference type="GeneID" id="63713120"/>
<dbReference type="Proteomes" id="UP000076580">
    <property type="component" value="Chromosome 01"/>
</dbReference>
<evidence type="ECO:0000313" key="7">
    <source>
        <dbReference type="Proteomes" id="UP000076580"/>
    </source>
</evidence>
<evidence type="ECO:0000259" key="5">
    <source>
        <dbReference type="Pfam" id="PF07992"/>
    </source>
</evidence>
<dbReference type="EMBL" id="LAYC01000001">
    <property type="protein sequence ID" value="KYK59347.1"/>
    <property type="molecule type" value="Genomic_DNA"/>
</dbReference>
<evidence type="ECO:0000256" key="2">
    <source>
        <dbReference type="ARBA" id="ARBA00022630"/>
    </source>
</evidence>
<feature type="domain" description="FAD/NAD(P)-binding" evidence="5">
    <location>
        <begin position="6"/>
        <end position="286"/>
    </location>
</feature>
<dbReference type="STRING" id="98403.A0A151GQF9"/>
<dbReference type="PANTHER" id="PTHR43735">
    <property type="entry name" value="APOPTOSIS-INDUCING FACTOR 1"/>
    <property type="match status" value="1"/>
</dbReference>
<evidence type="ECO:0000256" key="3">
    <source>
        <dbReference type="ARBA" id="ARBA00022827"/>
    </source>
</evidence>
<evidence type="ECO:0000256" key="4">
    <source>
        <dbReference type="ARBA" id="ARBA00023002"/>
    </source>
</evidence>